<gene>
    <name evidence="2" type="ORF">TGP89_309190</name>
</gene>
<feature type="compositionally biased region" description="Low complexity" evidence="1">
    <location>
        <begin position="151"/>
        <end position="167"/>
    </location>
</feature>
<feature type="compositionally biased region" description="Basic and acidic residues" evidence="1">
    <location>
        <begin position="708"/>
        <end position="726"/>
    </location>
</feature>
<feature type="compositionally biased region" description="Basic and acidic residues" evidence="1">
    <location>
        <begin position="637"/>
        <end position="651"/>
    </location>
</feature>
<feature type="region of interest" description="Disordered" evidence="1">
    <location>
        <begin position="536"/>
        <end position="579"/>
    </location>
</feature>
<feature type="region of interest" description="Disordered" evidence="1">
    <location>
        <begin position="202"/>
        <end position="239"/>
    </location>
</feature>
<feature type="region of interest" description="Disordered" evidence="1">
    <location>
        <begin position="591"/>
        <end position="822"/>
    </location>
</feature>
<feature type="compositionally biased region" description="Basic residues" evidence="1">
    <location>
        <begin position="428"/>
        <end position="439"/>
    </location>
</feature>
<dbReference type="EMBL" id="AEYI02001180">
    <property type="protein sequence ID" value="KFG40582.1"/>
    <property type="molecule type" value="Genomic_DNA"/>
</dbReference>
<dbReference type="VEuPathDB" id="ToxoDB:TGP89_309190"/>
<reference evidence="2 3" key="1">
    <citation type="submission" date="2014-03" db="EMBL/GenBank/DDBJ databases">
        <authorList>
            <person name="Sibley D."/>
            <person name="Venepally P."/>
            <person name="Karamycheva S."/>
            <person name="Hadjithomas M."/>
            <person name="Khan A."/>
            <person name="Brunk B."/>
            <person name="Roos D."/>
            <person name="Caler E."/>
            <person name="Lorenzi H."/>
        </authorList>
    </citation>
    <scope>NUCLEOTIDE SEQUENCE [LARGE SCALE GENOMIC DNA]</scope>
    <source>
        <strain evidence="3">p89</strain>
    </source>
</reference>
<feature type="compositionally biased region" description="Polar residues" evidence="1">
    <location>
        <begin position="57"/>
        <end position="67"/>
    </location>
</feature>
<proteinExistence type="predicted"/>
<comment type="caution">
    <text evidence="2">The sequence shown here is derived from an EMBL/GenBank/DDBJ whole genome shotgun (WGS) entry which is preliminary data.</text>
</comment>
<evidence type="ECO:0000256" key="1">
    <source>
        <dbReference type="SAM" id="MobiDB-lite"/>
    </source>
</evidence>
<accession>A0A086K864</accession>
<evidence type="ECO:0000313" key="2">
    <source>
        <dbReference type="EMBL" id="KFG40582.1"/>
    </source>
</evidence>
<feature type="compositionally biased region" description="Basic and acidic residues" evidence="1">
    <location>
        <begin position="810"/>
        <end position="822"/>
    </location>
</feature>
<feature type="compositionally biased region" description="Basic and acidic residues" evidence="1">
    <location>
        <begin position="469"/>
        <end position="486"/>
    </location>
</feature>
<feature type="compositionally biased region" description="Low complexity" evidence="1">
    <location>
        <begin position="23"/>
        <end position="47"/>
    </location>
</feature>
<protein>
    <submittedName>
        <fullName evidence="2">Uncharacterized protein</fullName>
    </submittedName>
</protein>
<sequence>MAEAESPLVGPVSALEASPEQGLLSSSPSLSVSAASESPSSLFSAPSGRCVEGAPEVQNSASSSTEDPLSPGNARGAPERLDSRYKSFPRRQESKYFLDSVPHPQVSMKAIATAHLRQAVEQKQEEPLEDSVPDRLASFATGPDINGNAETGSAADPAGATAAATHKGSVMSADLGRFYRKLLGEDWREQIAEMNQETLLGPFNEANDEDISAGGGPATQPTPSVPGDDLNLPDKHHGKVRQRIRRRDVTASKDISDQVADDLHLGEDEEPLITPDDIAEIRATAWIPAGEGLPILSEMELGYHRAWDVGKKGCLAVKVDGIWDSAVKGNKMRFFVMDGTDTESFLTFYTKSDLQAARGLQSEKLGIITAWDMRDGYWNYPKKKIFIQRSDRKNRECILEGFTAEFYDAMLLCIWEMCVQASIEQLKHQRRRERNKRRQSLCGGSSTSRMSCRGAETSRMSAALVTFKDVPRERGKRSEAPRRETSRSIAVMRQAAAVHREVMKQLCAEWRSVLRRQGQADVKTWLRRRRVRRDGAGEAGLDSRCGKDGQACRQRSMRRTVSGFGTSTTLERKGSRAAAWSRVGTHADFGERGGAQGVAPSADGACEGASFPPDAFGKPAGRAGSQREVNGEASGEGDARAGELSPEEREFAWGGSGSESSGSGDLRGELDRDRPSSGSGELGGLRGHVQKVLSLQLEKRHSAMMNGSRERFEAESPTSDWRREDTGQLSSLPLDGLPHFSSSGEGYRHMPYSAGSARGRRKSMAASKRGAGNGISGSTVKLSKYESLNRVPPARPQGNETPLLTPGEMTPRDPEDERPKFG</sequence>
<dbReference type="Proteomes" id="UP000028828">
    <property type="component" value="Unassembled WGS sequence"/>
</dbReference>
<feature type="region of interest" description="Disordered" evidence="1">
    <location>
        <begin position="119"/>
        <end position="167"/>
    </location>
</feature>
<dbReference type="OrthoDB" id="360686at2759"/>
<dbReference type="AlphaFoldDB" id="A0A086K864"/>
<feature type="region of interest" description="Disordered" evidence="1">
    <location>
        <begin position="428"/>
        <end position="487"/>
    </location>
</feature>
<feature type="compositionally biased region" description="Basic and acidic residues" evidence="1">
    <location>
        <begin position="77"/>
        <end position="88"/>
    </location>
</feature>
<feature type="compositionally biased region" description="Basic and acidic residues" evidence="1">
    <location>
        <begin position="666"/>
        <end position="675"/>
    </location>
</feature>
<name>A0A086K864_TOXGO</name>
<feature type="region of interest" description="Disordered" evidence="1">
    <location>
        <begin position="1"/>
        <end position="88"/>
    </location>
</feature>
<evidence type="ECO:0000313" key="3">
    <source>
        <dbReference type="Proteomes" id="UP000028828"/>
    </source>
</evidence>
<organism evidence="2 3">
    <name type="scientific">Toxoplasma gondii p89</name>
    <dbReference type="NCBI Taxonomy" id="943119"/>
    <lineage>
        <taxon>Eukaryota</taxon>
        <taxon>Sar</taxon>
        <taxon>Alveolata</taxon>
        <taxon>Apicomplexa</taxon>
        <taxon>Conoidasida</taxon>
        <taxon>Coccidia</taxon>
        <taxon>Eucoccidiorida</taxon>
        <taxon>Eimeriorina</taxon>
        <taxon>Sarcocystidae</taxon>
        <taxon>Toxoplasma</taxon>
    </lineage>
</organism>